<evidence type="ECO:0000259" key="7">
    <source>
        <dbReference type="Pfam" id="PF20684"/>
    </source>
</evidence>
<keyword evidence="9" id="KW-1185">Reference proteome</keyword>
<dbReference type="Pfam" id="PF20684">
    <property type="entry name" value="Fung_rhodopsin"/>
    <property type="match status" value="1"/>
</dbReference>
<dbReference type="GO" id="GO:0016020">
    <property type="term" value="C:membrane"/>
    <property type="evidence" value="ECO:0007669"/>
    <property type="project" value="UniProtKB-SubCell"/>
</dbReference>
<feature type="transmembrane region" description="Helical" evidence="6">
    <location>
        <begin position="263"/>
        <end position="284"/>
    </location>
</feature>
<protein>
    <submittedName>
        <fullName evidence="8">Integral membrane protein</fullName>
    </submittedName>
</protein>
<accession>A0A9P6G8A1</accession>
<evidence type="ECO:0000256" key="6">
    <source>
        <dbReference type="SAM" id="Phobius"/>
    </source>
</evidence>
<dbReference type="InterPro" id="IPR052337">
    <property type="entry name" value="SAT4-like"/>
</dbReference>
<comment type="similarity">
    <text evidence="5">Belongs to the SAT4 family.</text>
</comment>
<keyword evidence="2 6" id="KW-0812">Transmembrane</keyword>
<feature type="transmembrane region" description="Helical" evidence="6">
    <location>
        <begin position="224"/>
        <end position="251"/>
    </location>
</feature>
<dbReference type="InterPro" id="IPR049326">
    <property type="entry name" value="Rhodopsin_dom_fungi"/>
</dbReference>
<dbReference type="AlphaFoldDB" id="A0A9P6G8A1"/>
<gene>
    <name evidence="8" type="ORF">PMIN01_11447</name>
</gene>
<name>A0A9P6G8A1_9PLEO</name>
<dbReference type="OrthoDB" id="444631at2759"/>
<comment type="subcellular location">
    <subcellularLocation>
        <location evidence="1">Membrane</location>
        <topology evidence="1">Multi-pass membrane protein</topology>
    </subcellularLocation>
</comment>
<evidence type="ECO:0000256" key="5">
    <source>
        <dbReference type="ARBA" id="ARBA00038359"/>
    </source>
</evidence>
<reference evidence="8" key="1">
    <citation type="journal article" date="2020" name="Mol. Plant Microbe Interact.">
        <title>Genome Sequence of the Biocontrol Agent Coniothyrium minitans strain Conio (IMI 134523).</title>
        <authorList>
            <person name="Patel D."/>
            <person name="Shittu T.A."/>
            <person name="Baroncelli R."/>
            <person name="Muthumeenakshi S."/>
            <person name="Osborne T.H."/>
            <person name="Janganan T.K."/>
            <person name="Sreenivasaprasad S."/>
        </authorList>
    </citation>
    <scope>NUCLEOTIDE SEQUENCE</scope>
    <source>
        <strain evidence="8">Conio</strain>
    </source>
</reference>
<feature type="domain" description="Rhodopsin" evidence="7">
    <location>
        <begin position="77"/>
        <end position="328"/>
    </location>
</feature>
<evidence type="ECO:0000256" key="1">
    <source>
        <dbReference type="ARBA" id="ARBA00004141"/>
    </source>
</evidence>
<dbReference type="PANTHER" id="PTHR33048:SF129">
    <property type="entry name" value="INTEGRAL MEMBRANE PROTEIN-RELATED"/>
    <property type="match status" value="1"/>
</dbReference>
<dbReference type="PANTHER" id="PTHR33048">
    <property type="entry name" value="PTH11-LIKE INTEGRAL MEMBRANE PROTEIN (AFU_ORTHOLOGUE AFUA_5G11245)"/>
    <property type="match status" value="1"/>
</dbReference>
<evidence type="ECO:0000256" key="3">
    <source>
        <dbReference type="ARBA" id="ARBA00022989"/>
    </source>
</evidence>
<sequence length="428" mass="47335">MRLPSNDTPSTALHPAKFLNSPCKSLSTLVTYTQIDLDKAPGIQPLPPPRLFNESRAPEIVAGNVLLQLVGTLFFLLRIYSRLWFTKSWKLEDTLLTTAWSFYTDFEKVLATAFSTCQYGQVAHGAGHHLAVVLHNNPNDAVDSQKWAYAANLILFPALAFPKLSICDAYSRIFGESLMNRRMIYALIVLVAVPNVPFFFLSVFQCKPIQVYWTEGRPFEKCHLIDFTMFYIHGGLNIFCDVALMVVVMPRVLELHVGCRQKLALVGIVGLGSLAVIAGIVRMTRLSITLSKPNFDASWDAYDILIYTSTEIYVSLICAAAPGVKPVVTLVLPKLLGSSLGSRTRTTTGDGYGGAAPIELHSKMRRATIGSARTRKNMHESIFDEAYGPYSEVGRGVDTESLDSKDAGRTKRHTKKVSEILIIQSNVV</sequence>
<comment type="caution">
    <text evidence="8">The sequence shown here is derived from an EMBL/GenBank/DDBJ whole genome shotgun (WGS) entry which is preliminary data.</text>
</comment>
<feature type="transmembrane region" description="Helical" evidence="6">
    <location>
        <begin position="184"/>
        <end position="204"/>
    </location>
</feature>
<evidence type="ECO:0000256" key="2">
    <source>
        <dbReference type="ARBA" id="ARBA00022692"/>
    </source>
</evidence>
<keyword evidence="3 6" id="KW-1133">Transmembrane helix</keyword>
<keyword evidence="4 6" id="KW-0472">Membrane</keyword>
<evidence type="ECO:0000256" key="4">
    <source>
        <dbReference type="ARBA" id="ARBA00023136"/>
    </source>
</evidence>
<organism evidence="8 9">
    <name type="scientific">Paraphaeosphaeria minitans</name>
    <dbReference type="NCBI Taxonomy" id="565426"/>
    <lineage>
        <taxon>Eukaryota</taxon>
        <taxon>Fungi</taxon>
        <taxon>Dikarya</taxon>
        <taxon>Ascomycota</taxon>
        <taxon>Pezizomycotina</taxon>
        <taxon>Dothideomycetes</taxon>
        <taxon>Pleosporomycetidae</taxon>
        <taxon>Pleosporales</taxon>
        <taxon>Massarineae</taxon>
        <taxon>Didymosphaeriaceae</taxon>
        <taxon>Paraphaeosphaeria</taxon>
    </lineage>
</organism>
<evidence type="ECO:0000313" key="9">
    <source>
        <dbReference type="Proteomes" id="UP000756921"/>
    </source>
</evidence>
<dbReference type="Proteomes" id="UP000756921">
    <property type="component" value="Unassembled WGS sequence"/>
</dbReference>
<evidence type="ECO:0000313" key="8">
    <source>
        <dbReference type="EMBL" id="KAF9730578.1"/>
    </source>
</evidence>
<proteinExistence type="inferred from homology"/>
<dbReference type="EMBL" id="WJXW01000014">
    <property type="protein sequence ID" value="KAF9730578.1"/>
    <property type="molecule type" value="Genomic_DNA"/>
</dbReference>